<name>A0ABY5PMW3_9ACTN</name>
<keyword evidence="2" id="KW-0732">Signal</keyword>
<dbReference type="RefSeq" id="WP_353866484.1">
    <property type="nucleotide sequence ID" value="NZ_CP088295.1"/>
</dbReference>
<feature type="compositionally biased region" description="Basic residues" evidence="1">
    <location>
        <begin position="128"/>
        <end position="140"/>
    </location>
</feature>
<organism evidence="3 4">
    <name type="scientific">Svornostia abyssi</name>
    <dbReference type="NCBI Taxonomy" id="2898438"/>
    <lineage>
        <taxon>Bacteria</taxon>
        <taxon>Bacillati</taxon>
        <taxon>Actinomycetota</taxon>
        <taxon>Thermoleophilia</taxon>
        <taxon>Solirubrobacterales</taxon>
        <taxon>Baekduiaceae</taxon>
        <taxon>Svornostia</taxon>
    </lineage>
</organism>
<keyword evidence="4" id="KW-1185">Reference proteome</keyword>
<evidence type="ECO:0000256" key="2">
    <source>
        <dbReference type="SAM" id="SignalP"/>
    </source>
</evidence>
<feature type="region of interest" description="Disordered" evidence="1">
    <location>
        <begin position="84"/>
        <end position="140"/>
    </location>
</feature>
<proteinExistence type="predicted"/>
<dbReference type="EMBL" id="CP088295">
    <property type="protein sequence ID" value="UUY06053.1"/>
    <property type="molecule type" value="Genomic_DNA"/>
</dbReference>
<dbReference type="Proteomes" id="UP001058860">
    <property type="component" value="Chromosome"/>
</dbReference>
<feature type="compositionally biased region" description="Basic and acidic residues" evidence="1">
    <location>
        <begin position="109"/>
        <end position="123"/>
    </location>
</feature>
<feature type="chain" id="PRO_5046329408" evidence="2">
    <location>
        <begin position="37"/>
        <end position="140"/>
    </location>
</feature>
<evidence type="ECO:0000313" key="4">
    <source>
        <dbReference type="Proteomes" id="UP001058860"/>
    </source>
</evidence>
<protein>
    <submittedName>
        <fullName evidence="3">Uncharacterized protein</fullName>
    </submittedName>
</protein>
<gene>
    <name evidence="3" type="ORF">LRS13_11225</name>
</gene>
<reference evidence="4" key="1">
    <citation type="submission" date="2021-11" db="EMBL/GenBank/DDBJ databases">
        <title>Cultivation dependent microbiological survey of springs from the worlds oldest radium mine currently devoted to the extraction of radon-saturated water.</title>
        <authorList>
            <person name="Kapinusova G."/>
            <person name="Smrhova T."/>
            <person name="Strejcek M."/>
            <person name="Suman J."/>
            <person name="Jani K."/>
            <person name="Pajer P."/>
            <person name="Uhlik O."/>
        </authorList>
    </citation>
    <scope>NUCLEOTIDE SEQUENCE [LARGE SCALE GENOMIC DNA]</scope>
    <source>
        <strain evidence="4">J379</strain>
    </source>
</reference>
<sequence>MAASPRTLHRSLALLALILLTLAAVFVMAPATPAQASSCSDTFELPIEEETGEDLEAGPDDEVIEIALGAARSRSITVYAACDDGEPKKKTNPNPGFGVFPGSASVPRRVFDERRGQAGRDAEQLASSRKKRAKRAARKS</sequence>
<feature type="signal peptide" evidence="2">
    <location>
        <begin position="1"/>
        <end position="36"/>
    </location>
</feature>
<accession>A0ABY5PMW3</accession>
<evidence type="ECO:0000313" key="3">
    <source>
        <dbReference type="EMBL" id="UUY06053.1"/>
    </source>
</evidence>
<evidence type="ECO:0000256" key="1">
    <source>
        <dbReference type="SAM" id="MobiDB-lite"/>
    </source>
</evidence>